<dbReference type="PANTHER" id="PTHR46584:SF1">
    <property type="entry name" value="HMG DOMAIN-CONTAINING PROTEIN 4"/>
    <property type="match status" value="1"/>
</dbReference>
<proteinExistence type="predicted"/>
<evidence type="ECO:0000313" key="1">
    <source>
        <dbReference type="EMBL" id="CAF2949728.1"/>
    </source>
</evidence>
<dbReference type="Proteomes" id="UP000675881">
    <property type="component" value="Chromosome 5"/>
</dbReference>
<protein>
    <submittedName>
        <fullName evidence="1">HMG2L1</fullName>
    </submittedName>
</protein>
<evidence type="ECO:0000313" key="2">
    <source>
        <dbReference type="Proteomes" id="UP000675881"/>
    </source>
</evidence>
<dbReference type="InterPro" id="IPR036910">
    <property type="entry name" value="HMG_box_dom_sf"/>
</dbReference>
<organism evidence="1 2">
    <name type="scientific">Lepeophtheirus salmonis</name>
    <name type="common">Salmon louse</name>
    <name type="synonym">Caligus salmonis</name>
    <dbReference type="NCBI Taxonomy" id="72036"/>
    <lineage>
        <taxon>Eukaryota</taxon>
        <taxon>Metazoa</taxon>
        <taxon>Ecdysozoa</taxon>
        <taxon>Arthropoda</taxon>
        <taxon>Crustacea</taxon>
        <taxon>Multicrustacea</taxon>
        <taxon>Hexanauplia</taxon>
        <taxon>Copepoda</taxon>
        <taxon>Siphonostomatoida</taxon>
        <taxon>Caligidae</taxon>
        <taxon>Lepeophtheirus</taxon>
    </lineage>
</organism>
<dbReference type="PANTHER" id="PTHR46584">
    <property type="entry name" value="HMG DOMAIN-CONTAINING PROTEIN 4"/>
    <property type="match status" value="1"/>
</dbReference>
<dbReference type="InterPro" id="IPR042477">
    <property type="entry name" value="HMGXB4"/>
</dbReference>
<sequence length="229" mass="26408">MEDPGVSRSGRIRKKSSKLVDYESVDEIPPPQIIRHTEKIKRGSDEFRDSEEIIRDEDFEAIPHLGDEEDMLMLDDSITISRHSSSSRKDENCISIDIVALYSVMNGRMLLLMYKEHQKTNLKLIVFPRGENLCDISAYTSWAKDARENILKSSPRIYSYKLNQRLQESWTSLGRKERLVWENRAISPVSSVPNQNSGLFKVVGTEPMDSAAHLKLLGRISFNYRRTPY</sequence>
<name>A0A7R8HA16_LEPSM</name>
<reference evidence="1" key="1">
    <citation type="submission" date="2021-02" db="EMBL/GenBank/DDBJ databases">
        <authorList>
            <person name="Bekaert M."/>
        </authorList>
    </citation>
    <scope>NUCLEOTIDE SEQUENCE</scope>
    <source>
        <strain evidence="1">IoA-00</strain>
    </source>
</reference>
<dbReference type="AlphaFoldDB" id="A0A7R8HA16"/>
<dbReference type="SUPFAM" id="SSF47095">
    <property type="entry name" value="HMG-box"/>
    <property type="match status" value="1"/>
</dbReference>
<dbReference type="Gene3D" id="1.10.30.10">
    <property type="entry name" value="High mobility group box domain"/>
    <property type="match status" value="1"/>
</dbReference>
<keyword evidence="2" id="KW-1185">Reference proteome</keyword>
<accession>A0A7R8HA16</accession>
<dbReference type="GO" id="GO:0005634">
    <property type="term" value="C:nucleus"/>
    <property type="evidence" value="ECO:0007669"/>
    <property type="project" value="UniProtKB-ARBA"/>
</dbReference>
<gene>
    <name evidence="1" type="ORF">LSAA_9458</name>
</gene>
<dbReference type="EMBL" id="HG994584">
    <property type="protein sequence ID" value="CAF2949728.1"/>
    <property type="molecule type" value="Genomic_DNA"/>
</dbReference>